<dbReference type="PANTHER" id="PTHR21937:SF6">
    <property type="entry name" value="CCDC66 DOMAIN-CONTAINING PROTEIN"/>
    <property type="match status" value="1"/>
</dbReference>
<keyword evidence="3" id="KW-1185">Reference proteome</keyword>
<protein>
    <recommendedName>
        <fullName evidence="4">CCDC66 domain-containing protein</fullName>
    </recommendedName>
</protein>
<dbReference type="STRING" id="10228.B3SC02"/>
<accession>B3SC02</accession>
<feature type="region of interest" description="Disordered" evidence="1">
    <location>
        <begin position="470"/>
        <end position="489"/>
    </location>
</feature>
<evidence type="ECO:0008006" key="4">
    <source>
        <dbReference type="Google" id="ProtNLM"/>
    </source>
</evidence>
<dbReference type="GeneID" id="6759000"/>
<evidence type="ECO:0000256" key="1">
    <source>
        <dbReference type="SAM" id="MobiDB-lite"/>
    </source>
</evidence>
<organism evidence="2 3">
    <name type="scientific">Trichoplax adhaerens</name>
    <name type="common">Trichoplax reptans</name>
    <dbReference type="NCBI Taxonomy" id="10228"/>
    <lineage>
        <taxon>Eukaryota</taxon>
        <taxon>Metazoa</taxon>
        <taxon>Placozoa</taxon>
        <taxon>Uniplacotomia</taxon>
        <taxon>Trichoplacea</taxon>
        <taxon>Trichoplacidae</taxon>
        <taxon>Trichoplax</taxon>
    </lineage>
</organism>
<feature type="region of interest" description="Disordered" evidence="1">
    <location>
        <begin position="419"/>
        <end position="449"/>
    </location>
</feature>
<dbReference type="HOGENOM" id="CLU_275385_0_0_1"/>
<dbReference type="PANTHER" id="PTHR21937">
    <property type="entry name" value="CCDC66 DOMAIN-CONTAINING PROTEIN"/>
    <property type="match status" value="1"/>
</dbReference>
<dbReference type="CTD" id="6759000"/>
<dbReference type="Proteomes" id="UP000009022">
    <property type="component" value="Unassembled WGS sequence"/>
</dbReference>
<feature type="compositionally biased region" description="Low complexity" evidence="1">
    <location>
        <begin position="769"/>
        <end position="787"/>
    </location>
</feature>
<dbReference type="EMBL" id="DS985267">
    <property type="protein sequence ID" value="EDV19722.1"/>
    <property type="molecule type" value="Genomic_DNA"/>
</dbReference>
<gene>
    <name evidence="2" type="ORF">TRIADDRAFT_61800</name>
</gene>
<feature type="region of interest" description="Disordered" evidence="1">
    <location>
        <begin position="768"/>
        <end position="793"/>
    </location>
</feature>
<dbReference type="OrthoDB" id="10072545at2759"/>
<name>B3SC02_TRIAD</name>
<feature type="region of interest" description="Disordered" evidence="1">
    <location>
        <begin position="360"/>
        <end position="385"/>
    </location>
</feature>
<feature type="region of interest" description="Disordered" evidence="1">
    <location>
        <begin position="826"/>
        <end position="921"/>
    </location>
</feature>
<sequence>MLSPLAKGLGTWDGQVVIDAKELKKAAHDVSLPILPSLLASSEPTRSEREIASYGISKQCLKNAVDDHISLPRTFATRKGALLLFTGPEDLLIDYKRPEFPVPYTKNHKALPRVNAKDIRKTFERSSQLTSKTSPTLNKRRNFLKLLPTSDWDAIDKFNFPGIDSNYYLKGIQSRLSHQSKIPLNESEKSADEIINEYLSEEVLAYNQSSFGKFSEQDEADVDVIANNSSSKELDEVALANDVNGTTSKFYTSNTNDTDISHGTSTRTIWQSESCSAEIQDERCIVKPHTDTEHDWYLEDEISDNDLFSAPNLILIRGSQRVWSPPTAVARHQTSFSRTASSKLSGNKNSHISANFRKNLLSNSGSKGAGSERSQHDRRLTDSGGKINHLLKFGSDMNQKTYSNNINKQIVLEEFRSREVNGDETEDNKPKVKLTANDQDVSARSSVSLNSDDNDKIWANSKTAAKFVPRNSAASKQLDQESTTNVNSHSVTTNLDSKLTVSEKVHKSTLPESKNNLNPYLMRSLPKATNIKPNNISSNAALLTNDSFTDDVLKPLGNSQLNETEIDKKLAKLADIGRLRASSVANDLLLDGNEALSENENCADKIFGEAPTNDVEVLDKKIKFVPLRNVRERSKSSAGFGNVQAEHQALLAETDIEFPKTQPYEIDRPDSKSSLFNNEIQSSQEDSKSDDKLNELKSIARDLLIRKETTKSAKLKIKTKKRRRKKVSQDVNERKQSWVKIAESMESIVSSKVMQNTTVALKTSSIARNSMTSNDSSNNQDNVNNDNTETIPVDVSLEPNTREPITLGEAPFDKVEFIAAIESDDDGAWKASSHRRHTNKREEKKLSKEYEKMLKEREKEKQKMKKDAELRRKRGDISNSKPEDNEVLQNEIKDPIQDADAEIRKKTKEQREAKRLADAERRRLEVQRKRAERKELEARQAEEEKRVIEEREENERIMKEKLAEMQRLKDLERRQREEKEKMDAVIKERQLEQEREAEALKQKLAEEEIQRLLRARLQQQKEEEYLRKEMENRKLQEEEQRIKEAEEKNQRELENKIRQVQAAKKRENEMKDQAKRRLKRLAEERQKAADIEKQRALILAKQEQNVVLFNELKKIMYGQGLTRAWLFSYFVHVPRHLWELPMGYSKDKRKIPVKFRSRKL</sequence>
<feature type="compositionally biased region" description="Polar residues" evidence="1">
    <location>
        <begin position="436"/>
        <end position="449"/>
    </location>
</feature>
<dbReference type="OMA" id="THESAMA"/>
<dbReference type="RefSeq" id="XP_002117746.1">
    <property type="nucleotide sequence ID" value="XM_002117710.1"/>
</dbReference>
<proteinExistence type="predicted"/>
<reference evidence="2 3" key="1">
    <citation type="journal article" date="2008" name="Nature">
        <title>The Trichoplax genome and the nature of placozoans.</title>
        <authorList>
            <person name="Srivastava M."/>
            <person name="Begovic E."/>
            <person name="Chapman J."/>
            <person name="Putnam N.H."/>
            <person name="Hellsten U."/>
            <person name="Kawashima T."/>
            <person name="Kuo A."/>
            <person name="Mitros T."/>
            <person name="Salamov A."/>
            <person name="Carpenter M.L."/>
            <person name="Signorovitch A.Y."/>
            <person name="Moreno M.A."/>
            <person name="Kamm K."/>
            <person name="Grimwood J."/>
            <person name="Schmutz J."/>
            <person name="Shapiro H."/>
            <person name="Grigoriev I.V."/>
            <person name="Buss L.W."/>
            <person name="Schierwater B."/>
            <person name="Dellaporta S.L."/>
            <person name="Rokhsar D.S."/>
        </authorList>
    </citation>
    <scope>NUCLEOTIDE SEQUENCE [LARGE SCALE GENOMIC DNA]</scope>
    <source>
        <strain evidence="2 3">Grell-BS-1999</strain>
    </source>
</reference>
<feature type="compositionally biased region" description="Basic and acidic residues" evidence="1">
    <location>
        <begin position="840"/>
        <end position="870"/>
    </location>
</feature>
<feature type="compositionally biased region" description="Polar residues" evidence="1">
    <location>
        <begin position="472"/>
        <end position="481"/>
    </location>
</feature>
<feature type="region of interest" description="Disordered" evidence="1">
    <location>
        <begin position="928"/>
        <end position="947"/>
    </location>
</feature>
<evidence type="ECO:0000313" key="3">
    <source>
        <dbReference type="Proteomes" id="UP000009022"/>
    </source>
</evidence>
<feature type="region of interest" description="Disordered" evidence="1">
    <location>
        <begin position="667"/>
        <end position="692"/>
    </location>
</feature>
<feature type="compositionally biased region" description="Basic and acidic residues" evidence="1">
    <location>
        <begin position="891"/>
        <end position="921"/>
    </location>
</feature>
<dbReference type="AlphaFoldDB" id="B3SC02"/>
<dbReference type="KEGG" id="tad:TRIADDRAFT_61800"/>
<dbReference type="eggNOG" id="ENOG502S6CY">
    <property type="taxonomic scope" value="Eukaryota"/>
</dbReference>
<dbReference type="InterPro" id="IPR031440">
    <property type="entry name" value="DUF4670"/>
</dbReference>
<dbReference type="InParanoid" id="B3SC02"/>
<evidence type="ECO:0000313" key="2">
    <source>
        <dbReference type="EMBL" id="EDV19722.1"/>
    </source>
</evidence>